<reference evidence="1 2" key="1">
    <citation type="journal article" date="2022" name="New Phytol.">
        <title>Ecological generalism drives hyperdiversity of secondary metabolite gene clusters in xylarialean endophytes.</title>
        <authorList>
            <person name="Franco M.E.E."/>
            <person name="Wisecaver J.H."/>
            <person name="Arnold A.E."/>
            <person name="Ju Y.M."/>
            <person name="Slot J.C."/>
            <person name="Ahrendt S."/>
            <person name="Moore L.P."/>
            <person name="Eastman K.E."/>
            <person name="Scott K."/>
            <person name="Konkel Z."/>
            <person name="Mondo S.J."/>
            <person name="Kuo A."/>
            <person name="Hayes R.D."/>
            <person name="Haridas S."/>
            <person name="Andreopoulos B."/>
            <person name="Riley R."/>
            <person name="LaButti K."/>
            <person name="Pangilinan J."/>
            <person name="Lipzen A."/>
            <person name="Amirebrahimi M."/>
            <person name="Yan J."/>
            <person name="Adam C."/>
            <person name="Keymanesh K."/>
            <person name="Ng V."/>
            <person name="Louie K."/>
            <person name="Northen T."/>
            <person name="Drula E."/>
            <person name="Henrissat B."/>
            <person name="Hsieh H.M."/>
            <person name="Youens-Clark K."/>
            <person name="Lutzoni F."/>
            <person name="Miadlikowska J."/>
            <person name="Eastwood D.C."/>
            <person name="Hamelin R.C."/>
            <person name="Grigoriev I.V."/>
            <person name="U'Ren J.M."/>
        </authorList>
    </citation>
    <scope>NUCLEOTIDE SEQUENCE [LARGE SCALE GENOMIC DNA]</scope>
    <source>
        <strain evidence="1 2">CBS 119005</strain>
    </source>
</reference>
<comment type="caution">
    <text evidence="1">The sequence shown here is derived from an EMBL/GenBank/DDBJ whole genome shotgun (WGS) entry which is preliminary data.</text>
</comment>
<keyword evidence="2" id="KW-1185">Reference proteome</keyword>
<dbReference type="Proteomes" id="UP001497700">
    <property type="component" value="Unassembled WGS sequence"/>
</dbReference>
<sequence>MLSKSLNVDILNWKSVEYGSINYVSEAIQKTNWVEFCQLASRLNNGLSCVLLDKITNGLNNLVKLIQFEDGTRWIARIRLRTSAADLAKMRSEIQVMHLIKERSHLLIPKVFAYNTDKNNPVGVPFILMEFLPGNTGMDSFGGWDAHHGRIPLVYRQTFHRSVAKSHVLQMTALRFPKIGTIIKGKDGYDIGPFEDIGGPFDTAAAFFEAWAEHARFPFREERIREMMRGGPTDEVLKAINEFPSQIKAMAGLLSDHDGNNGPFPLCHADFLHSNIIDWEGACTLPLELITFPSFLRASPAPFDSPENFDKDGQPVDAEEKQRWQDRKDYVQMVQSAEGGDNVLSTCLGNEKHVALAYCMTAFKGGKLGFYNRVIDELGRADQ</sequence>
<protein>
    <submittedName>
        <fullName evidence="1">Kinase-like domain-containing protein</fullName>
    </submittedName>
</protein>
<evidence type="ECO:0000313" key="1">
    <source>
        <dbReference type="EMBL" id="KAI4859504.1"/>
    </source>
</evidence>
<accession>A0ACB9YJI8</accession>
<evidence type="ECO:0000313" key="2">
    <source>
        <dbReference type="Proteomes" id="UP001497700"/>
    </source>
</evidence>
<dbReference type="EMBL" id="MU393630">
    <property type="protein sequence ID" value="KAI4859504.1"/>
    <property type="molecule type" value="Genomic_DNA"/>
</dbReference>
<name>A0ACB9YJI8_9PEZI</name>
<gene>
    <name evidence="1" type="ORF">F4820DRAFT_466960</name>
</gene>
<organism evidence="1 2">
    <name type="scientific">Hypoxylon rubiginosum</name>
    <dbReference type="NCBI Taxonomy" id="110542"/>
    <lineage>
        <taxon>Eukaryota</taxon>
        <taxon>Fungi</taxon>
        <taxon>Dikarya</taxon>
        <taxon>Ascomycota</taxon>
        <taxon>Pezizomycotina</taxon>
        <taxon>Sordariomycetes</taxon>
        <taxon>Xylariomycetidae</taxon>
        <taxon>Xylariales</taxon>
        <taxon>Hypoxylaceae</taxon>
        <taxon>Hypoxylon</taxon>
    </lineage>
</organism>
<proteinExistence type="predicted"/>